<keyword evidence="2" id="KW-1185">Reference proteome</keyword>
<name>A0ACB8BCZ3_9AGAM</name>
<reference evidence="1" key="1">
    <citation type="journal article" date="2021" name="New Phytol.">
        <title>Evolutionary innovations through gain and loss of genes in the ectomycorrhizal Boletales.</title>
        <authorList>
            <person name="Wu G."/>
            <person name="Miyauchi S."/>
            <person name="Morin E."/>
            <person name="Kuo A."/>
            <person name="Drula E."/>
            <person name="Varga T."/>
            <person name="Kohler A."/>
            <person name="Feng B."/>
            <person name="Cao Y."/>
            <person name="Lipzen A."/>
            <person name="Daum C."/>
            <person name="Hundley H."/>
            <person name="Pangilinan J."/>
            <person name="Johnson J."/>
            <person name="Barry K."/>
            <person name="LaButti K."/>
            <person name="Ng V."/>
            <person name="Ahrendt S."/>
            <person name="Min B."/>
            <person name="Choi I.G."/>
            <person name="Park H."/>
            <person name="Plett J.M."/>
            <person name="Magnuson J."/>
            <person name="Spatafora J.W."/>
            <person name="Nagy L.G."/>
            <person name="Henrissat B."/>
            <person name="Grigoriev I.V."/>
            <person name="Yang Z.L."/>
            <person name="Xu J."/>
            <person name="Martin F.M."/>
        </authorList>
    </citation>
    <scope>NUCLEOTIDE SEQUENCE</scope>
    <source>
        <strain evidence="1">KUC20120723A-06</strain>
    </source>
</reference>
<sequence length="420" mass="46574">MSTTDSVSVFAEGTFEEQVHELVDYIARSRSEDERASITHSFQDILKTADGAKSIEEDKDRQRRALTLVLQETKGLGEGSELEIEGFFNLLYSHLFTLWPADSPETTHHVTSLLEIISASPSEHSEVKYRILTNLCNATPRSSPLRLPIYTTLLQIASANDELDVLPLSRSDVERWLKEWEVSSEAKSEFLKNIIDALAKAGQTGAAYEYTLSYVPSLPPSSPTSQSAAIDAIAMALRLPTVFDFDPLFKLDAVIASKEHELFSLLQIFLNGGLPEFQAWNGSHAGALEKYELDKVQLEHKIRLLSFASLGFRYVGRDLPYSQIASTLEIDTSEVEKWAIDVIRTGLLSGKLSQTSQSLHVYRSAARTFEREEWEALEKRLIAWKSGLAGVLEVVASARKRNTGGNIAEALQPANGVEAA</sequence>
<organism evidence="1 2">
    <name type="scientific">Leucogyrophana mollusca</name>
    <dbReference type="NCBI Taxonomy" id="85980"/>
    <lineage>
        <taxon>Eukaryota</taxon>
        <taxon>Fungi</taxon>
        <taxon>Dikarya</taxon>
        <taxon>Basidiomycota</taxon>
        <taxon>Agaricomycotina</taxon>
        <taxon>Agaricomycetes</taxon>
        <taxon>Agaricomycetidae</taxon>
        <taxon>Boletales</taxon>
        <taxon>Boletales incertae sedis</taxon>
        <taxon>Leucogyrophana</taxon>
    </lineage>
</organism>
<proteinExistence type="predicted"/>
<dbReference type="Proteomes" id="UP000790709">
    <property type="component" value="Unassembled WGS sequence"/>
</dbReference>
<comment type="caution">
    <text evidence="1">The sequence shown here is derived from an EMBL/GenBank/DDBJ whole genome shotgun (WGS) entry which is preliminary data.</text>
</comment>
<protein>
    <submittedName>
        <fullName evidence="1">Uncharacterized protein</fullName>
    </submittedName>
</protein>
<evidence type="ECO:0000313" key="2">
    <source>
        <dbReference type="Proteomes" id="UP000790709"/>
    </source>
</evidence>
<gene>
    <name evidence="1" type="ORF">BV22DRAFT_1113278</name>
</gene>
<accession>A0ACB8BCZ3</accession>
<evidence type="ECO:0000313" key="1">
    <source>
        <dbReference type="EMBL" id="KAH7923661.1"/>
    </source>
</evidence>
<dbReference type="EMBL" id="MU266446">
    <property type="protein sequence ID" value="KAH7923661.1"/>
    <property type="molecule type" value="Genomic_DNA"/>
</dbReference>